<dbReference type="EMBL" id="CP022187">
    <property type="protein sequence ID" value="AWI75904.1"/>
    <property type="molecule type" value="Genomic_DNA"/>
</dbReference>
<sequence length="103" mass="11972">MEVLIKSIEQQAVLSLHRVRRGFVVARTPQANQIRGLPGEFGLVLPKGICTLRTRLWGRVENADDELPEMFLRLIRRLYEHLMALDRQVGELEAQIKQWHRGC</sequence>
<reference evidence="1 2" key="1">
    <citation type="submission" date="2017-06" db="EMBL/GenBank/DDBJ databases">
        <title>Azoarcus.</title>
        <authorList>
            <person name="Woo J.-H."/>
            <person name="Kim H.-S."/>
        </authorList>
    </citation>
    <scope>NUCLEOTIDE SEQUENCE [LARGE SCALE GENOMIC DNA]</scope>
    <source>
        <strain evidence="1 2">TSPY31</strain>
    </source>
</reference>
<dbReference type="AlphaFoldDB" id="A0A2U8GQW5"/>
<dbReference type="Proteomes" id="UP000244930">
    <property type="component" value="Chromosome"/>
</dbReference>
<proteinExistence type="predicted"/>
<dbReference type="KEGG" id="acom:CEW83_12310"/>
<evidence type="ECO:0000313" key="2">
    <source>
        <dbReference type="Proteomes" id="UP000244930"/>
    </source>
</evidence>
<gene>
    <name evidence="1" type="ORF">CEW83_12310</name>
</gene>
<dbReference type="RefSeq" id="WP_108949607.1">
    <property type="nucleotide sequence ID" value="NZ_CP022187.1"/>
</dbReference>
<name>A0A2U8GQW5_9RHOO</name>
<accession>A0A2U8GQW5</accession>
<evidence type="ECO:0000313" key="1">
    <source>
        <dbReference type="EMBL" id="AWI75904.1"/>
    </source>
</evidence>
<organism evidence="1 2">
    <name type="scientific">Parazoarcus communis</name>
    <dbReference type="NCBI Taxonomy" id="41977"/>
    <lineage>
        <taxon>Bacteria</taxon>
        <taxon>Pseudomonadati</taxon>
        <taxon>Pseudomonadota</taxon>
        <taxon>Betaproteobacteria</taxon>
        <taxon>Rhodocyclales</taxon>
        <taxon>Zoogloeaceae</taxon>
        <taxon>Parazoarcus</taxon>
    </lineage>
</organism>
<protein>
    <submittedName>
        <fullName evidence="1">Uncharacterized protein</fullName>
    </submittedName>
</protein>
<keyword evidence="2" id="KW-1185">Reference proteome</keyword>